<sequence length="29" mass="3503">HPRRLFFCIEILDRIIERKGMVADFLDKA</sequence>
<accession>X1NNM8</accession>
<proteinExistence type="predicted"/>
<dbReference type="AlphaFoldDB" id="X1NNM8"/>
<organism evidence="1">
    <name type="scientific">marine sediment metagenome</name>
    <dbReference type="NCBI Taxonomy" id="412755"/>
    <lineage>
        <taxon>unclassified sequences</taxon>
        <taxon>metagenomes</taxon>
        <taxon>ecological metagenomes</taxon>
    </lineage>
</organism>
<reference evidence="1" key="1">
    <citation type="journal article" date="2014" name="Front. Microbiol.">
        <title>High frequency of phylogenetically diverse reductive dehalogenase-homologous genes in deep subseafloor sedimentary metagenomes.</title>
        <authorList>
            <person name="Kawai M."/>
            <person name="Futagami T."/>
            <person name="Toyoda A."/>
            <person name="Takaki Y."/>
            <person name="Nishi S."/>
            <person name="Hori S."/>
            <person name="Arai W."/>
            <person name="Tsubouchi T."/>
            <person name="Morono Y."/>
            <person name="Uchiyama I."/>
            <person name="Ito T."/>
            <person name="Fujiyama A."/>
            <person name="Inagaki F."/>
            <person name="Takami H."/>
        </authorList>
    </citation>
    <scope>NUCLEOTIDE SEQUENCE</scope>
    <source>
        <strain evidence="1">Expedition CK06-06</strain>
    </source>
</reference>
<feature type="non-terminal residue" evidence="1">
    <location>
        <position position="1"/>
    </location>
</feature>
<evidence type="ECO:0000313" key="1">
    <source>
        <dbReference type="EMBL" id="GAI45617.1"/>
    </source>
</evidence>
<name>X1NNM8_9ZZZZ</name>
<protein>
    <submittedName>
        <fullName evidence="1">Uncharacterized protein</fullName>
    </submittedName>
</protein>
<dbReference type="EMBL" id="BARV01025603">
    <property type="protein sequence ID" value="GAI45617.1"/>
    <property type="molecule type" value="Genomic_DNA"/>
</dbReference>
<gene>
    <name evidence="1" type="ORF">S06H3_41528</name>
</gene>
<comment type="caution">
    <text evidence="1">The sequence shown here is derived from an EMBL/GenBank/DDBJ whole genome shotgun (WGS) entry which is preliminary data.</text>
</comment>